<reference evidence="2" key="1">
    <citation type="submission" date="2023-03" db="EMBL/GenBank/DDBJ databases">
        <title>Massive genome expansion in bonnet fungi (Mycena s.s.) driven by repeated elements and novel gene families across ecological guilds.</title>
        <authorList>
            <consortium name="Lawrence Berkeley National Laboratory"/>
            <person name="Harder C.B."/>
            <person name="Miyauchi S."/>
            <person name="Viragh M."/>
            <person name="Kuo A."/>
            <person name="Thoen E."/>
            <person name="Andreopoulos B."/>
            <person name="Lu D."/>
            <person name="Skrede I."/>
            <person name="Drula E."/>
            <person name="Henrissat B."/>
            <person name="Morin E."/>
            <person name="Kohler A."/>
            <person name="Barry K."/>
            <person name="LaButti K."/>
            <person name="Morin E."/>
            <person name="Salamov A."/>
            <person name="Lipzen A."/>
            <person name="Mereny Z."/>
            <person name="Hegedus B."/>
            <person name="Baldrian P."/>
            <person name="Stursova M."/>
            <person name="Weitz H."/>
            <person name="Taylor A."/>
            <person name="Grigoriev I.V."/>
            <person name="Nagy L.G."/>
            <person name="Martin F."/>
            <person name="Kauserud H."/>
        </authorList>
    </citation>
    <scope>NUCLEOTIDE SEQUENCE</scope>
    <source>
        <strain evidence="2">CBHHK188m</strain>
    </source>
</reference>
<organism evidence="2 3">
    <name type="scientific">Mycena maculata</name>
    <dbReference type="NCBI Taxonomy" id="230809"/>
    <lineage>
        <taxon>Eukaryota</taxon>
        <taxon>Fungi</taxon>
        <taxon>Dikarya</taxon>
        <taxon>Basidiomycota</taxon>
        <taxon>Agaricomycotina</taxon>
        <taxon>Agaricomycetes</taxon>
        <taxon>Agaricomycetidae</taxon>
        <taxon>Agaricales</taxon>
        <taxon>Marasmiineae</taxon>
        <taxon>Mycenaceae</taxon>
        <taxon>Mycena</taxon>
    </lineage>
</organism>
<feature type="compositionally biased region" description="Low complexity" evidence="1">
    <location>
        <begin position="373"/>
        <end position="387"/>
    </location>
</feature>
<feature type="compositionally biased region" description="Low complexity" evidence="1">
    <location>
        <begin position="156"/>
        <end position="165"/>
    </location>
</feature>
<feature type="region of interest" description="Disordered" evidence="1">
    <location>
        <begin position="373"/>
        <end position="435"/>
    </location>
</feature>
<evidence type="ECO:0000313" key="3">
    <source>
        <dbReference type="Proteomes" id="UP001215280"/>
    </source>
</evidence>
<feature type="compositionally biased region" description="Low complexity" evidence="1">
    <location>
        <begin position="280"/>
        <end position="302"/>
    </location>
</feature>
<keyword evidence="3" id="KW-1185">Reference proteome</keyword>
<protein>
    <submittedName>
        <fullName evidence="2">Uncharacterized protein</fullName>
    </submittedName>
</protein>
<feature type="compositionally biased region" description="Pro residues" evidence="1">
    <location>
        <begin position="320"/>
        <end position="333"/>
    </location>
</feature>
<feature type="region of interest" description="Disordered" evidence="1">
    <location>
        <begin position="133"/>
        <end position="181"/>
    </location>
</feature>
<accession>A0AAD7MIY6</accession>
<dbReference type="EMBL" id="JARJLG010000299">
    <property type="protein sequence ID" value="KAJ7718864.1"/>
    <property type="molecule type" value="Genomic_DNA"/>
</dbReference>
<evidence type="ECO:0000256" key="1">
    <source>
        <dbReference type="SAM" id="MobiDB-lite"/>
    </source>
</evidence>
<dbReference type="AlphaFoldDB" id="A0AAD7MIY6"/>
<comment type="caution">
    <text evidence="2">The sequence shown here is derived from an EMBL/GenBank/DDBJ whole genome shotgun (WGS) entry which is preliminary data.</text>
</comment>
<evidence type="ECO:0000313" key="2">
    <source>
        <dbReference type="EMBL" id="KAJ7718864.1"/>
    </source>
</evidence>
<feature type="compositionally biased region" description="Basic and acidic residues" evidence="1">
    <location>
        <begin position="402"/>
        <end position="413"/>
    </location>
</feature>
<feature type="compositionally biased region" description="Pro residues" evidence="1">
    <location>
        <begin position="388"/>
        <end position="401"/>
    </location>
</feature>
<feature type="region of interest" description="Disordered" evidence="1">
    <location>
        <begin position="277"/>
        <end position="341"/>
    </location>
</feature>
<dbReference type="Proteomes" id="UP001215280">
    <property type="component" value="Unassembled WGS sequence"/>
</dbReference>
<sequence>MPLVNARGGRNVHPRSGAHVGFPEGLPLYYYYVHKRAASVPPTLPRKENLCATSDAALGSGGALIARVRAAPSPSLLAVVDDTADVQDLPLYYANKDSTPPMPFAPAVGATAVSPRRPRDRRAGLAAALTTVLVTNAKTPPRSPTNSADLRRPRARSGGATSRRSLFSPHPHRAQSMTTAPFASDNVALRSLLLTTTELGAPFHTGRASTAAPVLPAQIRVWPQLLWNKGVPQRPSRSTAVHKCSSLVDRPHHRVPPIAALLFFLRARWCWDAPSQMGGTRAPPNTTSPTPSSGSGSPCATSLPRPALADRHFGRRAPPLQHPQPPRRPPPPQKKGTPRASLVRERLVHKQLVRDGHVCDAPAAARLRCRAPPLQHPALPTSPRAASSPPPALAGVPPPKSPTHEARPPRDRPPTSGSPCAASPPPPCPEASPALTSPTAYKIPARRRAAGNVSYLLTTTTTAPAAYKARLSARHLLLPHHHHHHHHHRSY</sequence>
<proteinExistence type="predicted"/>
<name>A0AAD7MIY6_9AGAR</name>
<gene>
    <name evidence="2" type="ORF">DFH07DRAFT_973115</name>
</gene>